<comment type="function">
    <text evidence="8 15">Functions in the N-end rule pathway of protein degradation where it conjugates Leu, Phe and, less efficiently, Met from aminoacyl-tRNAs to the N-termini of proteins containing an N-terminal arginine or lysine.</text>
</comment>
<keyword evidence="17" id="KW-1185">Reference proteome</keyword>
<dbReference type="AlphaFoldDB" id="A0A975DGX2"/>
<evidence type="ECO:0000256" key="13">
    <source>
        <dbReference type="ARBA" id="ARBA00077165"/>
    </source>
</evidence>
<dbReference type="InterPro" id="IPR016181">
    <property type="entry name" value="Acyl_CoA_acyltransferase"/>
</dbReference>
<dbReference type="InterPro" id="IPR042221">
    <property type="entry name" value="Leu/Phe-tRNA_Trfase_N"/>
</dbReference>
<sequence>MSQQLVILSHSNITFPSPSQALTDPDGLLAIGGDLSIDRLKAAYSQGIFPWFNDEEPILWWSPSQRGVIELNDFHVSKSTKKTYRKLRLEVSVNKAFAQVIEACRAQRLDKEGTWINPDMIAAYQLAHKAGIAHSLEIWLEGRLVGGLYGIMQNGVFCGESMFYNITDASKIAMWQLVLWLKRHNAHFIDCQLLNPYLATLGAKSISREEFLTKLKAARNYNVPNTMWQPQSLGEIYD</sequence>
<evidence type="ECO:0000256" key="15">
    <source>
        <dbReference type="HAMAP-Rule" id="MF_00688"/>
    </source>
</evidence>
<dbReference type="Pfam" id="PF03588">
    <property type="entry name" value="Leu_Phe_trans"/>
    <property type="match status" value="1"/>
</dbReference>
<keyword evidence="3 15" id="KW-0808">Transferase</keyword>
<dbReference type="SUPFAM" id="SSF55729">
    <property type="entry name" value="Acyl-CoA N-acyltransferases (Nat)"/>
    <property type="match status" value="1"/>
</dbReference>
<name>A0A975DGX2_9GAMM</name>
<organism evidence="16 17">
    <name type="scientific">Pseudoalteromonas xiamenensis</name>
    <dbReference type="NCBI Taxonomy" id="882626"/>
    <lineage>
        <taxon>Bacteria</taxon>
        <taxon>Pseudomonadati</taxon>
        <taxon>Pseudomonadota</taxon>
        <taxon>Gammaproteobacteria</taxon>
        <taxon>Alteromonadales</taxon>
        <taxon>Pseudoalteromonadaceae</taxon>
        <taxon>Pseudoalteromonas</taxon>
    </lineage>
</organism>
<evidence type="ECO:0000256" key="9">
    <source>
        <dbReference type="ARBA" id="ARBA00061535"/>
    </source>
</evidence>
<evidence type="ECO:0000256" key="11">
    <source>
        <dbReference type="ARBA" id="ARBA00074372"/>
    </source>
</evidence>
<evidence type="ECO:0000256" key="6">
    <source>
        <dbReference type="ARBA" id="ARBA00050652"/>
    </source>
</evidence>
<dbReference type="InterPro" id="IPR004616">
    <property type="entry name" value="Leu/Phe-tRNA_Trfase"/>
</dbReference>
<dbReference type="EMBL" id="CP072133">
    <property type="protein sequence ID" value="QTH71475.1"/>
    <property type="molecule type" value="Genomic_DNA"/>
</dbReference>
<dbReference type="FunFam" id="3.30.70.3550:FF:000001">
    <property type="entry name" value="Leucyl/phenylalanyl-tRNA--protein transferase"/>
    <property type="match status" value="1"/>
</dbReference>
<evidence type="ECO:0000256" key="4">
    <source>
        <dbReference type="ARBA" id="ARBA00023315"/>
    </source>
</evidence>
<dbReference type="Gene3D" id="3.30.70.3550">
    <property type="entry name" value="Leucyl/phenylalanyl-tRNA-protein transferase, N-terminal domain"/>
    <property type="match status" value="1"/>
</dbReference>
<keyword evidence="2 15" id="KW-0963">Cytoplasm</keyword>
<evidence type="ECO:0000256" key="8">
    <source>
        <dbReference type="ARBA" id="ARBA00054043"/>
    </source>
</evidence>
<comment type="catalytic activity">
    <reaction evidence="7 15">
        <text>N-terminal L-lysyl-[protein] + L-leucyl-tRNA(Leu) = N-terminal L-leucyl-L-lysyl-[protein] + tRNA(Leu) + H(+)</text>
        <dbReference type="Rhea" id="RHEA:12340"/>
        <dbReference type="Rhea" id="RHEA-COMP:9613"/>
        <dbReference type="Rhea" id="RHEA-COMP:9622"/>
        <dbReference type="Rhea" id="RHEA-COMP:12670"/>
        <dbReference type="Rhea" id="RHEA-COMP:12671"/>
        <dbReference type="ChEBI" id="CHEBI:15378"/>
        <dbReference type="ChEBI" id="CHEBI:65249"/>
        <dbReference type="ChEBI" id="CHEBI:78442"/>
        <dbReference type="ChEBI" id="CHEBI:78494"/>
        <dbReference type="ChEBI" id="CHEBI:133043"/>
        <dbReference type="EC" id="2.3.2.6"/>
    </reaction>
</comment>
<dbReference type="GO" id="GO:0030163">
    <property type="term" value="P:protein catabolic process"/>
    <property type="evidence" value="ECO:0007669"/>
    <property type="project" value="UniProtKB-UniRule"/>
</dbReference>
<reference evidence="16" key="1">
    <citation type="submission" date="2021-03" db="EMBL/GenBank/DDBJ databases">
        <title>Complete Genome of Pseudoalteromonas xiamenensis STKMTI.2, a new potential marine bacterium producing anti-Vibrio compounds.</title>
        <authorList>
            <person name="Handayani D.P."/>
            <person name="Isnansetyo A."/>
            <person name="Istiqomah I."/>
            <person name="Jumina J."/>
        </authorList>
    </citation>
    <scope>NUCLEOTIDE SEQUENCE</scope>
    <source>
        <strain evidence="16">STKMTI.2</strain>
    </source>
</reference>
<dbReference type="Gene3D" id="3.40.630.70">
    <property type="entry name" value="Leucyl/phenylalanyl-tRNA-protein transferase, C-terminal domain"/>
    <property type="match status" value="1"/>
</dbReference>
<dbReference type="KEGG" id="pxi:J5O05_00285"/>
<proteinExistence type="inferred from homology"/>
<evidence type="ECO:0000256" key="3">
    <source>
        <dbReference type="ARBA" id="ARBA00022679"/>
    </source>
</evidence>
<evidence type="ECO:0000256" key="2">
    <source>
        <dbReference type="ARBA" id="ARBA00022490"/>
    </source>
</evidence>
<protein>
    <recommendedName>
        <fullName evidence="11 15">Leucyl/phenylalanyl-tRNA--protein transferase</fullName>
        <ecNumber evidence="10 15">2.3.2.6</ecNumber>
    </recommendedName>
    <alternativeName>
        <fullName evidence="12 15">L/F-transferase</fullName>
    </alternativeName>
    <alternativeName>
        <fullName evidence="13 15">Leucyltransferase</fullName>
    </alternativeName>
    <alternativeName>
        <fullName evidence="14 15">Phenyalanyltransferase</fullName>
    </alternativeName>
</protein>
<dbReference type="GO" id="GO:0005737">
    <property type="term" value="C:cytoplasm"/>
    <property type="evidence" value="ECO:0007669"/>
    <property type="project" value="UniProtKB-SubCell"/>
</dbReference>
<dbReference type="PANTHER" id="PTHR30098">
    <property type="entry name" value="LEUCYL/PHENYLALANYL-TRNA--PROTEIN TRANSFERASE"/>
    <property type="match status" value="1"/>
</dbReference>
<dbReference type="RefSeq" id="WP_208843101.1">
    <property type="nucleotide sequence ID" value="NZ_CP072133.1"/>
</dbReference>
<dbReference type="PANTHER" id="PTHR30098:SF2">
    <property type="entry name" value="LEUCYL_PHENYLALANYL-TRNA--PROTEIN TRANSFERASE"/>
    <property type="match status" value="1"/>
</dbReference>
<evidence type="ECO:0000313" key="16">
    <source>
        <dbReference type="EMBL" id="QTH71475.1"/>
    </source>
</evidence>
<dbReference type="HAMAP" id="MF_00688">
    <property type="entry name" value="Leu_Phe_trans"/>
    <property type="match status" value="1"/>
</dbReference>
<comment type="catalytic activity">
    <reaction evidence="6 15">
        <text>N-terminal L-arginyl-[protein] + L-leucyl-tRNA(Leu) = N-terminal L-leucyl-L-arginyl-[protein] + tRNA(Leu) + H(+)</text>
        <dbReference type="Rhea" id="RHEA:50416"/>
        <dbReference type="Rhea" id="RHEA-COMP:9613"/>
        <dbReference type="Rhea" id="RHEA-COMP:9622"/>
        <dbReference type="Rhea" id="RHEA-COMP:12672"/>
        <dbReference type="Rhea" id="RHEA-COMP:12673"/>
        <dbReference type="ChEBI" id="CHEBI:15378"/>
        <dbReference type="ChEBI" id="CHEBI:64719"/>
        <dbReference type="ChEBI" id="CHEBI:78442"/>
        <dbReference type="ChEBI" id="CHEBI:78494"/>
        <dbReference type="ChEBI" id="CHEBI:133044"/>
        <dbReference type="EC" id="2.3.2.6"/>
    </reaction>
</comment>
<evidence type="ECO:0000256" key="14">
    <source>
        <dbReference type="ARBA" id="ARBA00083640"/>
    </source>
</evidence>
<dbReference type="Proteomes" id="UP000664904">
    <property type="component" value="Chromosome"/>
</dbReference>
<dbReference type="EC" id="2.3.2.6" evidence="10 15"/>
<comment type="subcellular location">
    <subcellularLocation>
        <location evidence="1 15">Cytoplasm</location>
    </subcellularLocation>
</comment>
<gene>
    <name evidence="15 16" type="primary">aat</name>
    <name evidence="16" type="ORF">J5O05_00285</name>
</gene>
<accession>A0A975DGX2</accession>
<comment type="catalytic activity">
    <reaction evidence="5 15">
        <text>L-phenylalanyl-tRNA(Phe) + an N-terminal L-alpha-aminoacyl-[protein] = an N-terminal L-phenylalanyl-L-alpha-aminoacyl-[protein] + tRNA(Phe)</text>
        <dbReference type="Rhea" id="RHEA:43632"/>
        <dbReference type="Rhea" id="RHEA-COMP:9668"/>
        <dbReference type="Rhea" id="RHEA-COMP:9699"/>
        <dbReference type="Rhea" id="RHEA-COMP:10636"/>
        <dbReference type="Rhea" id="RHEA-COMP:10637"/>
        <dbReference type="ChEBI" id="CHEBI:78442"/>
        <dbReference type="ChEBI" id="CHEBI:78531"/>
        <dbReference type="ChEBI" id="CHEBI:78597"/>
        <dbReference type="ChEBI" id="CHEBI:83561"/>
        <dbReference type="EC" id="2.3.2.6"/>
    </reaction>
</comment>
<keyword evidence="4 15" id="KW-0012">Acyltransferase</keyword>
<evidence type="ECO:0000256" key="7">
    <source>
        <dbReference type="ARBA" id="ARBA00051538"/>
    </source>
</evidence>
<comment type="similarity">
    <text evidence="9 15">Belongs to the L/F-transferase family.</text>
</comment>
<dbReference type="NCBIfam" id="TIGR00667">
    <property type="entry name" value="aat"/>
    <property type="match status" value="1"/>
</dbReference>
<evidence type="ECO:0000256" key="5">
    <source>
        <dbReference type="ARBA" id="ARBA00050607"/>
    </source>
</evidence>
<dbReference type="GO" id="GO:0008914">
    <property type="term" value="F:leucyl-tRNA--protein transferase activity"/>
    <property type="evidence" value="ECO:0007669"/>
    <property type="project" value="UniProtKB-UniRule"/>
</dbReference>
<dbReference type="InterPro" id="IPR042203">
    <property type="entry name" value="Leu/Phe-tRNA_Trfase_C"/>
</dbReference>
<evidence type="ECO:0000256" key="12">
    <source>
        <dbReference type="ARBA" id="ARBA00077136"/>
    </source>
</evidence>
<evidence type="ECO:0000256" key="1">
    <source>
        <dbReference type="ARBA" id="ARBA00004496"/>
    </source>
</evidence>
<evidence type="ECO:0000313" key="17">
    <source>
        <dbReference type="Proteomes" id="UP000664904"/>
    </source>
</evidence>
<evidence type="ECO:0000256" key="10">
    <source>
        <dbReference type="ARBA" id="ARBA00066767"/>
    </source>
</evidence>